<keyword evidence="3" id="KW-1185">Reference proteome</keyword>
<dbReference type="AlphaFoldDB" id="A0A0C3HNY4"/>
<name>A0A0C3HNY4_OIDMZ</name>
<reference evidence="3" key="2">
    <citation type="submission" date="2015-01" db="EMBL/GenBank/DDBJ databases">
        <title>Evolutionary Origins and Diversification of the Mycorrhizal Mutualists.</title>
        <authorList>
            <consortium name="DOE Joint Genome Institute"/>
            <consortium name="Mycorrhizal Genomics Consortium"/>
            <person name="Kohler A."/>
            <person name="Kuo A."/>
            <person name="Nagy L.G."/>
            <person name="Floudas D."/>
            <person name="Copeland A."/>
            <person name="Barry K.W."/>
            <person name="Cichocki N."/>
            <person name="Veneault-Fourrey C."/>
            <person name="LaButti K."/>
            <person name="Lindquist E.A."/>
            <person name="Lipzen A."/>
            <person name="Lundell T."/>
            <person name="Morin E."/>
            <person name="Murat C."/>
            <person name="Riley R."/>
            <person name="Ohm R."/>
            <person name="Sun H."/>
            <person name="Tunlid A."/>
            <person name="Henrissat B."/>
            <person name="Grigoriev I.V."/>
            <person name="Hibbett D.S."/>
            <person name="Martin F."/>
        </authorList>
    </citation>
    <scope>NUCLEOTIDE SEQUENCE [LARGE SCALE GENOMIC DNA]</scope>
    <source>
        <strain evidence="3">Zn</strain>
    </source>
</reference>
<dbReference type="EMBL" id="KN832873">
    <property type="protein sequence ID" value="KIN04022.1"/>
    <property type="molecule type" value="Genomic_DNA"/>
</dbReference>
<feature type="compositionally biased region" description="Polar residues" evidence="1">
    <location>
        <begin position="61"/>
        <end position="72"/>
    </location>
</feature>
<dbReference type="HOGENOM" id="CLU_2210760_0_0_1"/>
<evidence type="ECO:0000313" key="2">
    <source>
        <dbReference type="EMBL" id="KIN04022.1"/>
    </source>
</evidence>
<feature type="region of interest" description="Disordered" evidence="1">
    <location>
        <begin position="1"/>
        <end position="107"/>
    </location>
</feature>
<protein>
    <submittedName>
        <fullName evidence="2">Uncharacterized protein</fullName>
    </submittedName>
</protein>
<evidence type="ECO:0000313" key="3">
    <source>
        <dbReference type="Proteomes" id="UP000054321"/>
    </source>
</evidence>
<dbReference type="InParanoid" id="A0A0C3HNY4"/>
<sequence length="107" mass="11585">MADTEPTDLNHPHPGQRVNIEELTSRNYSGASNWSSTSSKRPSTANSTGSAASPGERTWKDFTTSETWTQKGQGVAVRGSADAKKGVGKSKVEIEKSRRMLEKSSLM</sequence>
<evidence type="ECO:0000256" key="1">
    <source>
        <dbReference type="SAM" id="MobiDB-lite"/>
    </source>
</evidence>
<organism evidence="2 3">
    <name type="scientific">Oidiodendron maius (strain Zn)</name>
    <dbReference type="NCBI Taxonomy" id="913774"/>
    <lineage>
        <taxon>Eukaryota</taxon>
        <taxon>Fungi</taxon>
        <taxon>Dikarya</taxon>
        <taxon>Ascomycota</taxon>
        <taxon>Pezizomycotina</taxon>
        <taxon>Leotiomycetes</taxon>
        <taxon>Leotiomycetes incertae sedis</taxon>
        <taxon>Myxotrichaceae</taxon>
        <taxon>Oidiodendron</taxon>
    </lineage>
</organism>
<gene>
    <name evidence="2" type="ORF">OIDMADRAFT_51952</name>
</gene>
<dbReference type="Proteomes" id="UP000054321">
    <property type="component" value="Unassembled WGS sequence"/>
</dbReference>
<proteinExistence type="predicted"/>
<reference evidence="2 3" key="1">
    <citation type="submission" date="2014-04" db="EMBL/GenBank/DDBJ databases">
        <authorList>
            <consortium name="DOE Joint Genome Institute"/>
            <person name="Kuo A."/>
            <person name="Martino E."/>
            <person name="Perotto S."/>
            <person name="Kohler A."/>
            <person name="Nagy L.G."/>
            <person name="Floudas D."/>
            <person name="Copeland A."/>
            <person name="Barry K.W."/>
            <person name="Cichocki N."/>
            <person name="Veneault-Fourrey C."/>
            <person name="LaButti K."/>
            <person name="Lindquist E.A."/>
            <person name="Lipzen A."/>
            <person name="Lundell T."/>
            <person name="Morin E."/>
            <person name="Murat C."/>
            <person name="Sun H."/>
            <person name="Tunlid A."/>
            <person name="Henrissat B."/>
            <person name="Grigoriev I.V."/>
            <person name="Hibbett D.S."/>
            <person name="Martin F."/>
            <person name="Nordberg H.P."/>
            <person name="Cantor M.N."/>
            <person name="Hua S.X."/>
        </authorList>
    </citation>
    <scope>NUCLEOTIDE SEQUENCE [LARGE SCALE GENOMIC DNA]</scope>
    <source>
        <strain evidence="2 3">Zn</strain>
    </source>
</reference>
<feature type="compositionally biased region" description="Polar residues" evidence="1">
    <location>
        <begin position="25"/>
        <end position="51"/>
    </location>
</feature>
<accession>A0A0C3HNY4</accession>
<feature type="compositionally biased region" description="Basic and acidic residues" evidence="1">
    <location>
        <begin position="81"/>
        <end position="107"/>
    </location>
</feature>